<dbReference type="GO" id="GO:0071978">
    <property type="term" value="P:bacterial-type flagellum-dependent swarming motility"/>
    <property type="evidence" value="ECO:0007669"/>
    <property type="project" value="TreeGrafter"/>
</dbReference>
<keyword evidence="8 10" id="KW-1133">Transmembrane helix</keyword>
<evidence type="ECO:0000313" key="13">
    <source>
        <dbReference type="Proteomes" id="UP000321484"/>
    </source>
</evidence>
<evidence type="ECO:0000313" key="12">
    <source>
        <dbReference type="EMBL" id="GEN80615.1"/>
    </source>
</evidence>
<evidence type="ECO:0000256" key="9">
    <source>
        <dbReference type="ARBA" id="ARBA00023136"/>
    </source>
</evidence>
<evidence type="ECO:0000256" key="3">
    <source>
        <dbReference type="ARBA" id="ARBA00008281"/>
    </source>
</evidence>
<evidence type="ECO:0000256" key="10">
    <source>
        <dbReference type="RuleBase" id="RU364125"/>
    </source>
</evidence>
<keyword evidence="9 10" id="KW-0472">Membrane</keyword>
<evidence type="ECO:0000256" key="5">
    <source>
        <dbReference type="ARBA" id="ARBA00022500"/>
    </source>
</evidence>
<protein>
    <recommendedName>
        <fullName evidence="10">Flagellar protein FliL</fullName>
    </recommendedName>
</protein>
<gene>
    <name evidence="12" type="ORF">AFE02nite_23490</name>
</gene>
<dbReference type="GO" id="GO:0009425">
    <property type="term" value="C:bacterial-type flagellum basal body"/>
    <property type="evidence" value="ECO:0007669"/>
    <property type="project" value="InterPro"/>
</dbReference>
<evidence type="ECO:0000256" key="2">
    <source>
        <dbReference type="ARBA" id="ARBA00004162"/>
    </source>
</evidence>
<comment type="function">
    <text evidence="1 10">Controls the rotational direction of flagella during chemotaxis.</text>
</comment>
<evidence type="ECO:0000256" key="11">
    <source>
        <dbReference type="SAM" id="MobiDB-lite"/>
    </source>
</evidence>
<comment type="similarity">
    <text evidence="3 10">Belongs to the FliL family.</text>
</comment>
<dbReference type="AlphaFoldDB" id="A0A511YZI6"/>
<keyword evidence="4 10" id="KW-1003">Cell membrane</keyword>
<dbReference type="EMBL" id="BJYK01000008">
    <property type="protein sequence ID" value="GEN80615.1"/>
    <property type="molecule type" value="Genomic_DNA"/>
</dbReference>
<dbReference type="GO" id="GO:0006935">
    <property type="term" value="P:chemotaxis"/>
    <property type="evidence" value="ECO:0007669"/>
    <property type="project" value="UniProtKB-KW"/>
</dbReference>
<accession>A0A511YZI6</accession>
<name>A0A511YZI6_9CELL</name>
<evidence type="ECO:0000256" key="6">
    <source>
        <dbReference type="ARBA" id="ARBA00022692"/>
    </source>
</evidence>
<comment type="subcellular location">
    <subcellularLocation>
        <location evidence="2">Cell membrane</location>
        <topology evidence="2">Single-pass membrane protein</topology>
    </subcellularLocation>
</comment>
<evidence type="ECO:0000256" key="8">
    <source>
        <dbReference type="ARBA" id="ARBA00022989"/>
    </source>
</evidence>
<feature type="region of interest" description="Disordered" evidence="11">
    <location>
        <begin position="1"/>
        <end position="36"/>
    </location>
</feature>
<dbReference type="GO" id="GO:0005886">
    <property type="term" value="C:plasma membrane"/>
    <property type="evidence" value="ECO:0007669"/>
    <property type="project" value="UniProtKB-SubCell"/>
</dbReference>
<dbReference type="PANTHER" id="PTHR35091:SF2">
    <property type="entry name" value="FLAGELLAR PROTEIN FLIL"/>
    <property type="match status" value="1"/>
</dbReference>
<keyword evidence="6 10" id="KW-0812">Transmembrane</keyword>
<organism evidence="12 13">
    <name type="scientific">Actinotalea fermentans</name>
    <dbReference type="NCBI Taxonomy" id="43671"/>
    <lineage>
        <taxon>Bacteria</taxon>
        <taxon>Bacillati</taxon>
        <taxon>Actinomycetota</taxon>
        <taxon>Actinomycetes</taxon>
        <taxon>Micrococcales</taxon>
        <taxon>Cellulomonadaceae</taxon>
        <taxon>Actinotalea</taxon>
    </lineage>
</organism>
<evidence type="ECO:0000256" key="7">
    <source>
        <dbReference type="ARBA" id="ARBA00022779"/>
    </source>
</evidence>
<evidence type="ECO:0000256" key="4">
    <source>
        <dbReference type="ARBA" id="ARBA00022475"/>
    </source>
</evidence>
<feature type="transmembrane region" description="Helical" evidence="10">
    <location>
        <begin position="42"/>
        <end position="60"/>
    </location>
</feature>
<dbReference type="Proteomes" id="UP000321484">
    <property type="component" value="Unassembled WGS sequence"/>
</dbReference>
<keyword evidence="5 10" id="KW-0145">Chemotaxis</keyword>
<proteinExistence type="inferred from homology"/>
<dbReference type="PANTHER" id="PTHR35091">
    <property type="entry name" value="FLAGELLAR PROTEIN FLIL"/>
    <property type="match status" value="1"/>
</dbReference>
<comment type="caution">
    <text evidence="12">The sequence shown here is derived from an EMBL/GenBank/DDBJ whole genome shotgun (WGS) entry which is preliminary data.</text>
</comment>
<keyword evidence="13" id="KW-1185">Reference proteome</keyword>
<dbReference type="Pfam" id="PF03748">
    <property type="entry name" value="FliL"/>
    <property type="match status" value="1"/>
</dbReference>
<reference evidence="12 13" key="1">
    <citation type="submission" date="2019-07" db="EMBL/GenBank/DDBJ databases">
        <title>Whole genome shotgun sequence of Actinotalea fermentans NBRC 105374.</title>
        <authorList>
            <person name="Hosoyama A."/>
            <person name="Uohara A."/>
            <person name="Ohji S."/>
            <person name="Ichikawa N."/>
        </authorList>
    </citation>
    <scope>NUCLEOTIDE SEQUENCE [LARGE SCALE GENOMIC DNA]</scope>
    <source>
        <strain evidence="12 13">NBRC 105374</strain>
    </source>
</reference>
<sequence length="174" mass="18243">MSQMTEQRVVASKPKIGARPTAPAPAPEPADDGKKKGGKTKLLVIALVVLLAGGAAYWFLLKPAPPAGGAAAAAVEEPAPEPGSVVVVEPISLNLADGHYLRIGIGLQLTADVAEEPDTARALDLVVALFSQRPVAEVTTAEGRDALKAELLRQLEDAYEGEVMDVYFTDYVTQ</sequence>
<keyword evidence="7 10" id="KW-0283">Flagellar rotation</keyword>
<evidence type="ECO:0000256" key="1">
    <source>
        <dbReference type="ARBA" id="ARBA00002254"/>
    </source>
</evidence>
<dbReference type="InterPro" id="IPR005503">
    <property type="entry name" value="FliL"/>
</dbReference>